<name>A0ABT0EJD7_9PSED</name>
<gene>
    <name evidence="8" type="primary">fliD</name>
    <name evidence="8" type="ORF">L9Z73_16230</name>
</gene>
<dbReference type="NCBIfam" id="NF005955">
    <property type="entry name" value="PRK08032.1"/>
    <property type="match status" value="1"/>
</dbReference>
<dbReference type="Pfam" id="PF07195">
    <property type="entry name" value="FliD_C"/>
    <property type="match status" value="1"/>
</dbReference>
<keyword evidence="8" id="KW-0969">Cilium</keyword>
<keyword evidence="5" id="KW-0964">Secreted</keyword>
<evidence type="ECO:0000259" key="7">
    <source>
        <dbReference type="Pfam" id="PF07195"/>
    </source>
</evidence>
<dbReference type="Pfam" id="PF02465">
    <property type="entry name" value="FliD_N"/>
    <property type="match status" value="1"/>
</dbReference>
<comment type="function">
    <text evidence="5">Required for morphogenesis and for the elongation of the flagellar filament by facilitating polymerization of the flagellin monomers at the tip of growing filament. Forms a capping structure, which prevents flagellin subunits (transported through the central channel of the flagellum) from leaking out without polymerization at the distal end.</text>
</comment>
<keyword evidence="8" id="KW-0966">Cell projection</keyword>
<dbReference type="InterPro" id="IPR010809">
    <property type="entry name" value="FliD_C"/>
</dbReference>
<evidence type="ECO:0000313" key="8">
    <source>
        <dbReference type="EMBL" id="MCK1785850.1"/>
    </source>
</evidence>
<dbReference type="InterPro" id="IPR003481">
    <property type="entry name" value="FliD_N"/>
</dbReference>
<evidence type="ECO:0000256" key="1">
    <source>
        <dbReference type="ARBA" id="ARBA00009764"/>
    </source>
</evidence>
<comment type="subunit">
    <text evidence="2 5">Homopentamer.</text>
</comment>
<keyword evidence="8" id="KW-0282">Flagellum</keyword>
<dbReference type="Proteomes" id="UP001317085">
    <property type="component" value="Unassembled WGS sequence"/>
</dbReference>
<reference evidence="8 9" key="1">
    <citation type="submission" date="2022-02" db="EMBL/GenBank/DDBJ databases">
        <title>Comparative genomics of the first Antarctic Pseudomonas spp. capable of biotransforming 2,4,6-Trinitrotoluene.</title>
        <authorList>
            <person name="Cabrera M.A."/>
            <person name="Marquez S.L."/>
            <person name="Perez-Donoso J.M."/>
        </authorList>
    </citation>
    <scope>NUCLEOTIDE SEQUENCE [LARGE SCALE GENOMIC DNA]</scope>
    <source>
        <strain evidence="8 9">TNT11</strain>
    </source>
</reference>
<protein>
    <recommendedName>
        <fullName evidence="5">Flagellar hook-associated protein 2</fullName>
        <shortName evidence="5">HAP2</shortName>
    </recommendedName>
    <alternativeName>
        <fullName evidence="5">Flagellar cap protein</fullName>
    </alternativeName>
</protein>
<feature type="domain" description="Flagellar hook-associated protein 2 C-terminal" evidence="7">
    <location>
        <begin position="230"/>
        <end position="452"/>
    </location>
</feature>
<dbReference type="PANTHER" id="PTHR30288">
    <property type="entry name" value="FLAGELLAR CAP/ASSEMBLY PROTEIN FLID"/>
    <property type="match status" value="1"/>
</dbReference>
<feature type="coiled-coil region" evidence="5">
    <location>
        <begin position="408"/>
        <end position="435"/>
    </location>
</feature>
<feature type="domain" description="Flagellar hook-associated protein 2 N-terminal" evidence="6">
    <location>
        <begin position="20"/>
        <end position="116"/>
    </location>
</feature>
<dbReference type="PANTHER" id="PTHR30288:SF0">
    <property type="entry name" value="FLAGELLAR HOOK-ASSOCIATED PROTEIN 2"/>
    <property type="match status" value="1"/>
</dbReference>
<evidence type="ECO:0000256" key="4">
    <source>
        <dbReference type="ARBA" id="ARBA00023143"/>
    </source>
</evidence>
<dbReference type="RefSeq" id="WP_247402840.1">
    <property type="nucleotide sequence ID" value="NZ_JAKNRV010000152.1"/>
</dbReference>
<evidence type="ECO:0000256" key="2">
    <source>
        <dbReference type="ARBA" id="ARBA00011255"/>
    </source>
</evidence>
<evidence type="ECO:0000313" key="9">
    <source>
        <dbReference type="Proteomes" id="UP001317085"/>
    </source>
</evidence>
<evidence type="ECO:0000256" key="5">
    <source>
        <dbReference type="RuleBase" id="RU362066"/>
    </source>
</evidence>
<organism evidence="8 9">
    <name type="scientific">Pseudomonas emilianonis</name>
    <dbReference type="NCBI Taxonomy" id="2915812"/>
    <lineage>
        <taxon>Bacteria</taxon>
        <taxon>Pseudomonadati</taxon>
        <taxon>Pseudomonadota</taxon>
        <taxon>Gammaproteobacteria</taxon>
        <taxon>Pseudomonadales</taxon>
        <taxon>Pseudomonadaceae</taxon>
        <taxon>Pseudomonas</taxon>
    </lineage>
</organism>
<sequence>MATTTSTTSTATITSLGVGSGLDLDSILTSLEESKEASLLTPITNQETSVNAEISAYGTLTSALTELQTAAEALADSSLYESLTTSLSGSGVTAATTSEAEAGTYTLQVTQLAQAQSLSTDGVASKTTALGTGTLTLQVGTADAVSITLDSSNNTLEGIRTAINASGAGVTASIVNDGSDTPYRLVLTSDSTGTESDMTVTYTGTDSTDEASSLFGYDGSSGNMTQTVEALDAELTLNGISITSQSNTVEDAVQGVTLNLSAVGSSQTLTISQDTDTIYDAISAFVTAYNSYVSSVDTLTAYDADADTAGELMGDSTTRRISTELSSDLYTAIGSGTFSYLSQLGISLEVDGTLLVDEDTLTSAITDNIDAVSEFFIGTDGTSGFIGQMTDDLDNYLDEDSGLIVARTDSLESKLVQLEERYVEKQALIDSEMARWTDEFTQLDTLISSLNSTSDYLTTQFDALNSDD</sequence>
<accession>A0ABT0EJD7</accession>
<dbReference type="InterPro" id="IPR040026">
    <property type="entry name" value="FliD"/>
</dbReference>
<comment type="similarity">
    <text evidence="1 5">Belongs to the FliD family.</text>
</comment>
<comment type="caution">
    <text evidence="8">The sequence shown here is derived from an EMBL/GenBank/DDBJ whole genome shotgun (WGS) entry which is preliminary data.</text>
</comment>
<keyword evidence="3 5" id="KW-0175">Coiled coil</keyword>
<evidence type="ECO:0000256" key="3">
    <source>
        <dbReference type="ARBA" id="ARBA00023054"/>
    </source>
</evidence>
<keyword evidence="9" id="KW-1185">Reference proteome</keyword>
<proteinExistence type="inferred from homology"/>
<keyword evidence="4 5" id="KW-0975">Bacterial flagellum</keyword>
<evidence type="ECO:0000259" key="6">
    <source>
        <dbReference type="Pfam" id="PF02465"/>
    </source>
</evidence>
<dbReference type="EMBL" id="JAKNRV010000152">
    <property type="protein sequence ID" value="MCK1785850.1"/>
    <property type="molecule type" value="Genomic_DNA"/>
</dbReference>
<comment type="subcellular location">
    <subcellularLocation>
        <location evidence="5">Secreted</location>
    </subcellularLocation>
    <subcellularLocation>
        <location evidence="5">Bacterial flagellum</location>
    </subcellularLocation>
</comment>